<sequence>MPLLPNILLGVLGGQLMTRAVYDHIWWSHLGADPSTLKSKVTAMQRQESLSFYRHVAQQPSNFTYLTIVIVSLILISTLGQTIVNQRRRVMNLLSFLTFSGCVIVYAAFVLPIFQAITKHVSFRAKADVEAKWLYDIAFYHGLIAVGWMVTLFLQSSVAEEEEQRTVKKSVKKTS</sequence>
<feature type="transmembrane region" description="Helical" evidence="1">
    <location>
        <begin position="137"/>
        <end position="159"/>
    </location>
</feature>
<feature type="transmembrane region" description="Helical" evidence="1">
    <location>
        <begin position="96"/>
        <end position="117"/>
    </location>
</feature>
<comment type="caution">
    <text evidence="2">The sequence shown here is derived from an EMBL/GenBank/DDBJ whole genome shotgun (WGS) entry which is preliminary data.</text>
</comment>
<organism evidence="2 3">
    <name type="scientific">Powellomyces hirtus</name>
    <dbReference type="NCBI Taxonomy" id="109895"/>
    <lineage>
        <taxon>Eukaryota</taxon>
        <taxon>Fungi</taxon>
        <taxon>Fungi incertae sedis</taxon>
        <taxon>Chytridiomycota</taxon>
        <taxon>Chytridiomycota incertae sedis</taxon>
        <taxon>Chytridiomycetes</taxon>
        <taxon>Spizellomycetales</taxon>
        <taxon>Powellomycetaceae</taxon>
        <taxon>Powellomyces</taxon>
    </lineage>
</organism>
<feature type="transmembrane region" description="Helical" evidence="1">
    <location>
        <begin position="63"/>
        <end position="84"/>
    </location>
</feature>
<keyword evidence="1" id="KW-0812">Transmembrane</keyword>
<keyword evidence="1" id="KW-1133">Transmembrane helix</keyword>
<dbReference type="Proteomes" id="UP000318582">
    <property type="component" value="Unassembled WGS sequence"/>
</dbReference>
<proteinExistence type="predicted"/>
<accession>A0A507E7U6</accession>
<evidence type="ECO:0000313" key="3">
    <source>
        <dbReference type="Proteomes" id="UP000318582"/>
    </source>
</evidence>
<evidence type="ECO:0000313" key="2">
    <source>
        <dbReference type="EMBL" id="TPX59781.1"/>
    </source>
</evidence>
<protein>
    <submittedName>
        <fullName evidence="2">Uncharacterized protein</fullName>
    </submittedName>
</protein>
<gene>
    <name evidence="2" type="ORF">PhCBS80983_g02224</name>
</gene>
<reference evidence="2 3" key="1">
    <citation type="journal article" date="2019" name="Sci. Rep.">
        <title>Comparative genomics of chytrid fungi reveal insights into the obligate biotrophic and pathogenic lifestyle of Synchytrium endobioticum.</title>
        <authorList>
            <person name="van de Vossenberg B.T.L.H."/>
            <person name="Warris S."/>
            <person name="Nguyen H.D.T."/>
            <person name="van Gent-Pelzer M.P.E."/>
            <person name="Joly D.L."/>
            <person name="van de Geest H.C."/>
            <person name="Bonants P.J.M."/>
            <person name="Smith D.S."/>
            <person name="Levesque C.A."/>
            <person name="van der Lee T.A.J."/>
        </authorList>
    </citation>
    <scope>NUCLEOTIDE SEQUENCE [LARGE SCALE GENOMIC DNA]</scope>
    <source>
        <strain evidence="2 3">CBS 809.83</strain>
    </source>
</reference>
<keyword evidence="3" id="KW-1185">Reference proteome</keyword>
<name>A0A507E7U6_9FUNG</name>
<keyword evidence="1" id="KW-0472">Membrane</keyword>
<evidence type="ECO:0000256" key="1">
    <source>
        <dbReference type="SAM" id="Phobius"/>
    </source>
</evidence>
<dbReference type="EMBL" id="QEAQ01000021">
    <property type="protein sequence ID" value="TPX59781.1"/>
    <property type="molecule type" value="Genomic_DNA"/>
</dbReference>
<dbReference type="AlphaFoldDB" id="A0A507E7U6"/>